<dbReference type="PATRIC" id="fig|1615673.3.peg.3664"/>
<dbReference type="Gene3D" id="2.30.30.830">
    <property type="match status" value="1"/>
</dbReference>
<dbReference type="AlphaFoldDB" id="A0A0R3AQ25"/>
<evidence type="ECO:0000313" key="1">
    <source>
        <dbReference type="EMBL" id="KRP72273.1"/>
    </source>
</evidence>
<sequence length="323" mass="34839">MSLPRLDFPALLHNAAKWPLPGKVLAGCGLAALVLLMGEDVYLSPSRDRLHGFEAREQALQQQLAEKAELAASLEARTDQFRAMESKVAGLLGQLSGQSEVPALLEDIARLAVANGVWVEGITVLDEEPRPLFIEQPMQIGATGAYHDLAAFVAALGGLPRVVTVQDVALGHDGALLRLNMLAKAYRRTTQSATVREAVDPGQPFVYTPSFVRDPFQPPALQVTRVPGRPALAPDLARPRGLLEGMTIEQFEMVGTLSLGAQAFALLRAGSRVHRIAVGDYLGPDHGQVTAIQDASIDLVERFPDEQGGWLERPRTLVLNVNS</sequence>
<name>A0A0R3AQ25_9PSED</name>
<dbReference type="PANTHER" id="PTHR39555:SF1">
    <property type="entry name" value="TYPE IV PILUS INNER MEMBRANE COMPONENT PILO"/>
    <property type="match status" value="1"/>
</dbReference>
<protein>
    <submittedName>
        <fullName evidence="1">Pilus assembly protein</fullName>
    </submittedName>
</protein>
<dbReference type="InterPro" id="IPR007446">
    <property type="entry name" value="PilP"/>
</dbReference>
<dbReference type="InterPro" id="IPR014717">
    <property type="entry name" value="Transl_elong_EF1B/ribsomal_bS6"/>
</dbReference>
<dbReference type="Proteomes" id="UP000050852">
    <property type="component" value="Unassembled WGS sequence"/>
</dbReference>
<organism evidence="1 2">
    <name type="scientific">Pseudomonas paralactis</name>
    <dbReference type="NCBI Taxonomy" id="1615673"/>
    <lineage>
        <taxon>Bacteria</taxon>
        <taxon>Pseudomonadati</taxon>
        <taxon>Pseudomonadota</taxon>
        <taxon>Gammaproteobacteria</taxon>
        <taxon>Pseudomonadales</taxon>
        <taxon>Pseudomonadaceae</taxon>
        <taxon>Pseudomonas</taxon>
    </lineage>
</organism>
<dbReference type="GO" id="GO:0043107">
    <property type="term" value="P:type IV pilus-dependent motility"/>
    <property type="evidence" value="ECO:0007669"/>
    <property type="project" value="InterPro"/>
</dbReference>
<gene>
    <name evidence="1" type="ORF">TX23_13050</name>
</gene>
<dbReference type="PANTHER" id="PTHR39555">
    <property type="entry name" value="FIMBRIAL ASSEMBLY PROTEIN PILO-LIKE PROTEIN-RELATED"/>
    <property type="match status" value="1"/>
</dbReference>
<comment type="caution">
    <text evidence="1">The sequence shown here is derived from an EMBL/GenBank/DDBJ whole genome shotgun (WGS) entry which is preliminary data.</text>
</comment>
<dbReference type="OrthoDB" id="9802133at2"/>
<dbReference type="RefSeq" id="WP_057702499.1">
    <property type="nucleotide sequence ID" value="NZ_JYLN01000004.1"/>
</dbReference>
<reference evidence="1 2" key="1">
    <citation type="submission" date="2015-02" db="EMBL/GenBank/DDBJ databases">
        <title>Two Pseudomonas sp. nov., isolated from raw milk.</title>
        <authorList>
            <person name="Wenning M."/>
            <person name="von Neubeck M."/>
            <person name="Huptas C."/>
            <person name="Scherer S."/>
        </authorList>
    </citation>
    <scope>NUCLEOTIDE SEQUENCE [LARGE SCALE GENOMIC DNA]</scope>
    <source>
        <strain evidence="1 2">DSM 29164</strain>
    </source>
</reference>
<dbReference type="Pfam" id="PF04351">
    <property type="entry name" value="PilP"/>
    <property type="match status" value="1"/>
</dbReference>
<dbReference type="Gene3D" id="3.30.70.60">
    <property type="match status" value="1"/>
</dbReference>
<proteinExistence type="predicted"/>
<dbReference type="GO" id="GO:0043683">
    <property type="term" value="P:type IV pilus assembly"/>
    <property type="evidence" value="ECO:0007669"/>
    <property type="project" value="InterPro"/>
</dbReference>
<evidence type="ECO:0000313" key="2">
    <source>
        <dbReference type="Proteomes" id="UP000050852"/>
    </source>
</evidence>
<dbReference type="EMBL" id="JYLN01000004">
    <property type="protein sequence ID" value="KRP72273.1"/>
    <property type="molecule type" value="Genomic_DNA"/>
</dbReference>
<accession>A0A0R3AQ25</accession>